<feature type="non-terminal residue" evidence="1">
    <location>
        <position position="1"/>
    </location>
</feature>
<proteinExistence type="predicted"/>
<dbReference type="Proteomes" id="UP001266305">
    <property type="component" value="Unassembled WGS sequence"/>
</dbReference>
<name>A0ABQ9UF79_SAGOE</name>
<dbReference type="EMBL" id="JASSZA010000013">
    <property type="protein sequence ID" value="KAK2095732.1"/>
    <property type="molecule type" value="Genomic_DNA"/>
</dbReference>
<sequence length="58" mass="6098">LPEAFTPGAIPYGYGAMAYFLGTAVREEPPALANLFGASVPSIVCLARNYPFKYASVG</sequence>
<gene>
    <name evidence="1" type="ORF">P7K49_027148</name>
</gene>
<accession>A0ABQ9UF79</accession>
<evidence type="ECO:0000313" key="1">
    <source>
        <dbReference type="EMBL" id="KAK2095732.1"/>
    </source>
</evidence>
<comment type="caution">
    <text evidence="1">The sequence shown here is derived from an EMBL/GenBank/DDBJ whole genome shotgun (WGS) entry which is preliminary data.</text>
</comment>
<protein>
    <submittedName>
        <fullName evidence="1">Uncharacterized protein</fullName>
    </submittedName>
</protein>
<evidence type="ECO:0000313" key="2">
    <source>
        <dbReference type="Proteomes" id="UP001266305"/>
    </source>
</evidence>
<organism evidence="1 2">
    <name type="scientific">Saguinus oedipus</name>
    <name type="common">Cotton-top tamarin</name>
    <name type="synonym">Oedipomidas oedipus</name>
    <dbReference type="NCBI Taxonomy" id="9490"/>
    <lineage>
        <taxon>Eukaryota</taxon>
        <taxon>Metazoa</taxon>
        <taxon>Chordata</taxon>
        <taxon>Craniata</taxon>
        <taxon>Vertebrata</taxon>
        <taxon>Euteleostomi</taxon>
        <taxon>Mammalia</taxon>
        <taxon>Eutheria</taxon>
        <taxon>Euarchontoglires</taxon>
        <taxon>Primates</taxon>
        <taxon>Haplorrhini</taxon>
        <taxon>Platyrrhini</taxon>
        <taxon>Cebidae</taxon>
        <taxon>Callitrichinae</taxon>
        <taxon>Saguinus</taxon>
    </lineage>
</organism>
<reference evidence="1 2" key="1">
    <citation type="submission" date="2023-05" db="EMBL/GenBank/DDBJ databases">
        <title>B98-5 Cell Line De Novo Hybrid Assembly: An Optical Mapping Approach.</title>
        <authorList>
            <person name="Kananen K."/>
            <person name="Auerbach J.A."/>
            <person name="Kautto E."/>
            <person name="Blachly J.S."/>
        </authorList>
    </citation>
    <scope>NUCLEOTIDE SEQUENCE [LARGE SCALE GENOMIC DNA]</scope>
    <source>
        <strain evidence="1">B95-8</strain>
        <tissue evidence="1">Cell line</tissue>
    </source>
</reference>
<keyword evidence="2" id="KW-1185">Reference proteome</keyword>